<feature type="compositionally biased region" description="Low complexity" evidence="1">
    <location>
        <begin position="48"/>
        <end position="57"/>
    </location>
</feature>
<comment type="caution">
    <text evidence="2">The sequence shown here is derived from an EMBL/GenBank/DDBJ whole genome shotgun (WGS) entry which is preliminary data.</text>
</comment>
<accession>A0AA39YKG0</accession>
<gene>
    <name evidence="2" type="ORF">DIS24_g5322</name>
</gene>
<name>A0AA39YKG0_9PEZI</name>
<sequence length="86" mass="9821">MVVEIERYTSYGRGGAGNLRRLSDVRAAQTVLVQNKDEEPVRERRRSSVWSTSSSPSSRRDSIWRAATHVFRRHSSADEGMTEPKE</sequence>
<dbReference type="AlphaFoldDB" id="A0AA39YKG0"/>
<feature type="region of interest" description="Disordered" evidence="1">
    <location>
        <begin position="33"/>
        <end position="61"/>
    </location>
</feature>
<organism evidence="2 3">
    <name type="scientific">Lasiodiplodia hormozganensis</name>
    <dbReference type="NCBI Taxonomy" id="869390"/>
    <lineage>
        <taxon>Eukaryota</taxon>
        <taxon>Fungi</taxon>
        <taxon>Dikarya</taxon>
        <taxon>Ascomycota</taxon>
        <taxon>Pezizomycotina</taxon>
        <taxon>Dothideomycetes</taxon>
        <taxon>Dothideomycetes incertae sedis</taxon>
        <taxon>Botryosphaeriales</taxon>
        <taxon>Botryosphaeriaceae</taxon>
        <taxon>Lasiodiplodia</taxon>
    </lineage>
</organism>
<reference evidence="2" key="1">
    <citation type="submission" date="2023-06" db="EMBL/GenBank/DDBJ databases">
        <title>Multi-omics analyses reveal the molecular pathogenesis toolkit of Lasiodiplodia hormozganensis, a cross-kingdom pathogen.</title>
        <authorList>
            <person name="Felix C."/>
            <person name="Meneses R."/>
            <person name="Goncalves M.F.M."/>
            <person name="Tilleman L."/>
            <person name="Duarte A.S."/>
            <person name="Jorrin-Novo J.V."/>
            <person name="Van De Peer Y."/>
            <person name="Deforce D."/>
            <person name="Van Nieuwerburgh F."/>
            <person name="Esteves A.C."/>
            <person name="Alves A."/>
        </authorList>
    </citation>
    <scope>NUCLEOTIDE SEQUENCE</scope>
    <source>
        <strain evidence="2">CBS 339.90</strain>
    </source>
</reference>
<keyword evidence="3" id="KW-1185">Reference proteome</keyword>
<dbReference type="Proteomes" id="UP001175001">
    <property type="component" value="Unassembled WGS sequence"/>
</dbReference>
<evidence type="ECO:0000313" key="2">
    <source>
        <dbReference type="EMBL" id="KAK0654226.1"/>
    </source>
</evidence>
<protein>
    <submittedName>
        <fullName evidence="2">Uncharacterized protein</fullName>
    </submittedName>
</protein>
<evidence type="ECO:0000256" key="1">
    <source>
        <dbReference type="SAM" id="MobiDB-lite"/>
    </source>
</evidence>
<dbReference type="EMBL" id="JAUJDW010000022">
    <property type="protein sequence ID" value="KAK0654226.1"/>
    <property type="molecule type" value="Genomic_DNA"/>
</dbReference>
<proteinExistence type="predicted"/>
<evidence type="ECO:0000313" key="3">
    <source>
        <dbReference type="Proteomes" id="UP001175001"/>
    </source>
</evidence>